<organism evidence="1 2">
    <name type="scientific">Metabacillus hrfriensis</name>
    <dbReference type="NCBI Taxonomy" id="3048891"/>
    <lineage>
        <taxon>Bacteria</taxon>
        <taxon>Bacillati</taxon>
        <taxon>Bacillota</taxon>
        <taxon>Bacilli</taxon>
        <taxon>Bacillales</taxon>
        <taxon>Bacillaceae</taxon>
        <taxon>Metabacillus</taxon>
    </lineage>
</organism>
<protein>
    <submittedName>
        <fullName evidence="1">Nucleotidyltransferase</fullName>
    </submittedName>
</protein>
<keyword evidence="2" id="KW-1185">Reference proteome</keyword>
<name>A0ACD4RHR4_9BACI</name>
<sequence>MKSVGLVVEYNPFHNGHLYHLQASKEKAEADAVIAVMSGHFLQRGEPALVSKWSRAKMALQQGADLVIELPYAFATQKAEIFAEGAISILEALKCDSVCFGSENGDISPFLETAETLKELDSDYQDAIKYYMKQGISYPSAQTKAYQSLNTGGHTLDLSLPNNILGYQYVKAIQKQGAAISPLTIKRTAAGYHDEEFNETPIASATSIRKAIFSEENKDIQSFVPETSLYHLKQYKDNFDTFHQWEDYFGFLKYTICTMTHDELKQIYEVEEGLENRIKSLIQQASSFKDFMEQLKTKRYTWTRLQRLCLHILTRTTKEQMKLEEAAAPYLRLLGMSSQGRTYLNRIKKAVDKPIVSTLSAFSHPLLNLDIKAASVYAMIFPEPIRSQFMHSEYSTRPVQYDEKEKLFL</sequence>
<evidence type="ECO:0000313" key="2">
    <source>
        <dbReference type="Proteomes" id="UP001226091"/>
    </source>
</evidence>
<gene>
    <name evidence="1" type="ORF">QLQ22_10410</name>
</gene>
<accession>A0ACD4RHR4</accession>
<evidence type="ECO:0000313" key="1">
    <source>
        <dbReference type="EMBL" id="WHZ59710.1"/>
    </source>
</evidence>
<proteinExistence type="predicted"/>
<dbReference type="EMBL" id="CP126116">
    <property type="protein sequence ID" value="WHZ59710.1"/>
    <property type="molecule type" value="Genomic_DNA"/>
</dbReference>
<dbReference type="Proteomes" id="UP001226091">
    <property type="component" value="Chromosome"/>
</dbReference>
<reference evidence="2" key="1">
    <citation type="journal article" date="2025" name="Aquaculture">
        <title>Assessment of the bioflocculant production and safety properties of Metabacillus hrfriensis sp. nov. based on phenotypic and whole-genome sequencing analysis.</title>
        <authorList>
            <person name="Zhang R."/>
            <person name="Zhao Z."/>
            <person name="Luo L."/>
            <person name="Wang S."/>
            <person name="Guo K."/>
            <person name="Xu W."/>
        </authorList>
    </citation>
    <scope>NUCLEOTIDE SEQUENCE [LARGE SCALE GENOMIC DNA]</scope>
    <source>
        <strain evidence="2">CT-WN-B3</strain>
    </source>
</reference>